<dbReference type="PANTHER" id="PTHR22600:SF26">
    <property type="entry name" value="BETA-N-ACETYLHEXOSAMINIDASE"/>
    <property type="match status" value="1"/>
</dbReference>
<dbReference type="Pfam" id="PF00728">
    <property type="entry name" value="Glyco_hydro_20"/>
    <property type="match status" value="1"/>
</dbReference>
<feature type="active site" description="Proton donor" evidence="10">
    <location>
        <position position="350"/>
    </location>
</feature>
<proteinExistence type="inferred from homology"/>
<reference evidence="14 15" key="1">
    <citation type="submission" date="2018-07" db="EMBL/GenBank/DDBJ databases">
        <title>Section-level genome sequencing of Aspergillus section Nigri to investigate inter- and intra-species variation.</title>
        <authorList>
            <consortium name="DOE Joint Genome Institute"/>
            <person name="Vesth T.C."/>
            <person name="Nybo J.L."/>
            <person name="Theobald S."/>
            <person name="Frisvad J.C."/>
            <person name="Larsen T.O."/>
            <person name="Nielsen K.F."/>
            <person name="Hoof J.B."/>
            <person name="Brandl J."/>
            <person name="Salamov A."/>
            <person name="Riley R."/>
            <person name="Gladden J.M."/>
            <person name="Phatale P."/>
            <person name="Nielsen M.T."/>
            <person name="Lyhne E.K."/>
            <person name="Kogle M.E."/>
            <person name="Strasser K."/>
            <person name="McDonnell E."/>
            <person name="Barry K."/>
            <person name="Clum A."/>
            <person name="Chen C."/>
            <person name="Nolan M."/>
            <person name="Sandor L."/>
            <person name="Kuo A."/>
            <person name="Lipzen A."/>
            <person name="Hainaut M."/>
            <person name="Drula E."/>
            <person name="Tsang A."/>
            <person name="Magnuson J.K."/>
            <person name="Henrissat B."/>
            <person name="Wiebenga A."/>
            <person name="Simmons B.A."/>
            <person name="Makela M.R."/>
            <person name="De vries R.P."/>
            <person name="Grigoriev I.V."/>
            <person name="Mortensen U.H."/>
            <person name="Baker S.E."/>
            <person name="Andersen M.R."/>
        </authorList>
    </citation>
    <scope>NUCLEOTIDE SEQUENCE [LARGE SCALE GENOMIC DNA]</scope>
    <source>
        <strain evidence="14 15">ATCC 13157</strain>
    </source>
</reference>
<evidence type="ECO:0000313" key="15">
    <source>
        <dbReference type="Proteomes" id="UP000254937"/>
    </source>
</evidence>
<dbReference type="GO" id="GO:0016231">
    <property type="term" value="F:beta-N-acetylglucosaminidase activity"/>
    <property type="evidence" value="ECO:0007669"/>
    <property type="project" value="TreeGrafter"/>
</dbReference>
<dbReference type="Proteomes" id="UP000254937">
    <property type="component" value="Unassembled WGS sequence"/>
</dbReference>
<dbReference type="GO" id="GO:0016020">
    <property type="term" value="C:membrane"/>
    <property type="evidence" value="ECO:0007669"/>
    <property type="project" value="TreeGrafter"/>
</dbReference>
<evidence type="ECO:0000256" key="11">
    <source>
        <dbReference type="SAM" id="SignalP"/>
    </source>
</evidence>
<dbReference type="PIRSF" id="PIRSF001093">
    <property type="entry name" value="B-hxosamndse_ab_euk"/>
    <property type="match status" value="1"/>
</dbReference>
<evidence type="ECO:0000256" key="5">
    <source>
        <dbReference type="ARBA" id="ARBA00022801"/>
    </source>
</evidence>
<evidence type="ECO:0000313" key="14">
    <source>
        <dbReference type="EMBL" id="RDK41533.1"/>
    </source>
</evidence>
<evidence type="ECO:0000256" key="1">
    <source>
        <dbReference type="ARBA" id="ARBA00001231"/>
    </source>
</evidence>
<comment type="catalytic activity">
    <reaction evidence="1 9">
        <text>Hydrolysis of terminal non-reducing N-acetyl-D-hexosamine residues in N-acetyl-beta-D-hexosaminides.</text>
        <dbReference type="EC" id="3.2.1.52"/>
    </reaction>
</comment>
<feature type="signal peptide" evidence="11">
    <location>
        <begin position="1"/>
        <end position="20"/>
    </location>
</feature>
<name>A0A370PH66_ASPPH</name>
<dbReference type="SUPFAM" id="SSF55545">
    <property type="entry name" value="beta-N-acetylhexosaminidase-like domain"/>
    <property type="match status" value="1"/>
</dbReference>
<dbReference type="Gene3D" id="3.30.379.10">
    <property type="entry name" value="Chitobiase/beta-hexosaminidase domain 2-like"/>
    <property type="match status" value="1"/>
</dbReference>
<accession>A0A370PH66</accession>
<keyword evidence="5 9" id="KW-0378">Hydrolase</keyword>
<dbReference type="GO" id="GO:0030203">
    <property type="term" value="P:glycosaminoglycan metabolic process"/>
    <property type="evidence" value="ECO:0007669"/>
    <property type="project" value="TreeGrafter"/>
</dbReference>
<feature type="domain" description="Beta-hexosaminidase eukaryotic type N-terminal" evidence="13">
    <location>
        <begin position="25"/>
        <end position="163"/>
    </location>
</feature>
<dbReference type="InterPro" id="IPR015883">
    <property type="entry name" value="Glyco_hydro_20_cat"/>
</dbReference>
<keyword evidence="6" id="KW-0325">Glycoprotein</keyword>
<evidence type="ECO:0000256" key="4">
    <source>
        <dbReference type="ARBA" id="ARBA00022729"/>
    </source>
</evidence>
<evidence type="ECO:0000256" key="9">
    <source>
        <dbReference type="PIRNR" id="PIRNR001093"/>
    </source>
</evidence>
<dbReference type="PANTHER" id="PTHR22600">
    <property type="entry name" value="BETA-HEXOSAMINIDASE"/>
    <property type="match status" value="1"/>
</dbReference>
<gene>
    <name evidence="14" type="ORF">M752DRAFT_267043</name>
</gene>
<dbReference type="PRINTS" id="PR00738">
    <property type="entry name" value="GLHYDRLASE20"/>
</dbReference>
<keyword evidence="15" id="KW-1185">Reference proteome</keyword>
<evidence type="ECO:0000256" key="10">
    <source>
        <dbReference type="PIRSR" id="PIRSR001093-1"/>
    </source>
</evidence>
<evidence type="ECO:0000256" key="6">
    <source>
        <dbReference type="ARBA" id="ARBA00023180"/>
    </source>
</evidence>
<dbReference type="InterPro" id="IPR017853">
    <property type="entry name" value="GH"/>
</dbReference>
<keyword evidence="7 9" id="KW-0326">Glycosidase</keyword>
<dbReference type="InterPro" id="IPR029019">
    <property type="entry name" value="HEX_eukaryotic_N"/>
</dbReference>
<evidence type="ECO:0000256" key="7">
    <source>
        <dbReference type="ARBA" id="ARBA00023295"/>
    </source>
</evidence>
<dbReference type="InterPro" id="IPR029018">
    <property type="entry name" value="Hex-like_dom2"/>
</dbReference>
<keyword evidence="4 11" id="KW-0732">Signal</keyword>
<dbReference type="GO" id="GO:0005975">
    <property type="term" value="P:carbohydrate metabolic process"/>
    <property type="evidence" value="ECO:0007669"/>
    <property type="project" value="InterPro"/>
</dbReference>
<dbReference type="FunFam" id="3.20.20.80:FF:000063">
    <property type="entry name" value="Beta-hexosaminidase"/>
    <property type="match status" value="1"/>
</dbReference>
<protein>
    <recommendedName>
        <fullName evidence="8 9">Beta-hexosaminidase</fullName>
        <ecNumber evidence="3 9">3.2.1.52</ecNumber>
    </recommendedName>
</protein>
<dbReference type="CDD" id="cd06562">
    <property type="entry name" value="GH20_HexA_HexB-like"/>
    <property type="match status" value="1"/>
</dbReference>
<evidence type="ECO:0000256" key="3">
    <source>
        <dbReference type="ARBA" id="ARBA00012663"/>
    </source>
</evidence>
<evidence type="ECO:0000259" key="13">
    <source>
        <dbReference type="Pfam" id="PF14845"/>
    </source>
</evidence>
<dbReference type="Gene3D" id="3.20.20.80">
    <property type="entry name" value="Glycosidases"/>
    <property type="match status" value="1"/>
</dbReference>
<feature type="chain" id="PRO_5016563089" description="Beta-hexosaminidase" evidence="11">
    <location>
        <begin position="21"/>
        <end position="609"/>
    </location>
</feature>
<dbReference type="EMBL" id="KZ851855">
    <property type="protein sequence ID" value="RDK41533.1"/>
    <property type="molecule type" value="Genomic_DNA"/>
</dbReference>
<organism evidence="14 15">
    <name type="scientific">Aspergillus phoenicis ATCC 13157</name>
    <dbReference type="NCBI Taxonomy" id="1353007"/>
    <lineage>
        <taxon>Eukaryota</taxon>
        <taxon>Fungi</taxon>
        <taxon>Dikarya</taxon>
        <taxon>Ascomycota</taxon>
        <taxon>Pezizomycotina</taxon>
        <taxon>Eurotiomycetes</taxon>
        <taxon>Eurotiomycetidae</taxon>
        <taxon>Eurotiales</taxon>
        <taxon>Aspergillaceae</taxon>
        <taxon>Aspergillus</taxon>
    </lineage>
</organism>
<evidence type="ECO:0000256" key="2">
    <source>
        <dbReference type="ARBA" id="ARBA00006285"/>
    </source>
</evidence>
<dbReference type="Pfam" id="PF14845">
    <property type="entry name" value="Glycohydro_20b2"/>
    <property type="match status" value="1"/>
</dbReference>
<dbReference type="InterPro" id="IPR025705">
    <property type="entry name" value="Beta_hexosaminidase_sua/sub"/>
</dbReference>
<evidence type="ECO:0000256" key="8">
    <source>
        <dbReference type="ARBA" id="ARBA00069407"/>
    </source>
</evidence>
<feature type="domain" description="Glycoside hydrolase family 20 catalytic" evidence="12">
    <location>
        <begin position="186"/>
        <end position="548"/>
    </location>
</feature>
<comment type="similarity">
    <text evidence="2 9">Belongs to the glycosyl hydrolase 20 family.</text>
</comment>
<sequence length="609" mass="68188">MLLARLWPACLTLLVAGAAAVKVNPLPAPRNISWTSSGPKQLASFVSLRASQDTPDFILANGWNRAWDSIVSLQWVPAATEGPMSSYQPFPTATAAAGVTKRSSQALPSLQFVDVNVADLDADLQHGVDESYTLEVTESATSVVIEAPTVWGALHAFTTLQQLVISDGQGGLIIEQSVKIQDAPLYPYRGIMLDTGRNFISVSKIYEQLDGMSLSKLNVLHWHMEDTQSWPVQIDAYPEMTHDAYSPREVYSHADMRNIVAYARARGVRVIPEIDMPSHSASGWKQVDPQMVTCVDSWWSNDDYALHTAVEPPPGQMDIIYNGTYDVVREVYNELSGIFPDNWFHVGADEIQPNCFNFSSYVTQWFAEDPSRTYNDLAQYWVDHAVPIFQNYSSSRQLVMWEDIVLSTEHAHDVPTNIVMQTWNNGLDYINQLTAKGYDVIVSSSDFMYLDCGMGGFLTNDPRYDVMSNPDPNTPNFNYGGNGGSWCAPYKTWQRIYDYDFTQNLTDAQAQHIVGAEAPLWSEQVDDVTVSSLFWPRAAALAELVWSGNRDENGHKRTTLMTQRILNFREYLVANGVQAKALVPKYCVQRPHTCDLYRNQSATARIAKS</sequence>
<dbReference type="SUPFAM" id="SSF51445">
    <property type="entry name" value="(Trans)glycosidases"/>
    <property type="match status" value="1"/>
</dbReference>
<evidence type="ECO:0000259" key="12">
    <source>
        <dbReference type="Pfam" id="PF00728"/>
    </source>
</evidence>
<dbReference type="EC" id="3.2.1.52" evidence="3 9"/>
<dbReference type="AlphaFoldDB" id="A0A370PH66"/>